<comment type="subunit">
    <text evidence="3">Heterodimer of two subunits, one of which binds GTP.</text>
</comment>
<evidence type="ECO:0000256" key="3">
    <source>
        <dbReference type="ARBA" id="ARBA00011520"/>
    </source>
</evidence>
<dbReference type="FunFam" id="3.30.420.60:FF:000003">
    <property type="entry name" value="Peptide chain release factor subunit 1"/>
    <property type="match status" value="1"/>
</dbReference>
<proteinExistence type="inferred from homology"/>
<dbReference type="FunFam" id="3.30.1330.30:FF:000006">
    <property type="entry name" value="Peptide chain release factor subunit 1"/>
    <property type="match status" value="1"/>
</dbReference>
<accession>A0A914QU80</accession>
<dbReference type="SUPFAM" id="SSF53137">
    <property type="entry name" value="Translational machinery components"/>
    <property type="match status" value="1"/>
</dbReference>
<evidence type="ECO:0000256" key="4">
    <source>
        <dbReference type="ARBA" id="ARBA00013382"/>
    </source>
</evidence>
<dbReference type="InterPro" id="IPR042226">
    <property type="entry name" value="eFR1_2_sf"/>
</dbReference>
<feature type="domain" description="eRF1" evidence="8">
    <location>
        <begin position="155"/>
        <end position="291"/>
    </location>
</feature>
<evidence type="ECO:0000313" key="9">
    <source>
        <dbReference type="Proteomes" id="UP000887578"/>
    </source>
</evidence>
<evidence type="ECO:0000256" key="1">
    <source>
        <dbReference type="ARBA" id="ARBA00004496"/>
    </source>
</evidence>
<dbReference type="Gene3D" id="3.30.1330.30">
    <property type="match status" value="1"/>
</dbReference>
<dbReference type="Proteomes" id="UP000887578">
    <property type="component" value="Unplaced"/>
</dbReference>
<name>A0A914QU80_9BILA</name>
<dbReference type="InterPro" id="IPR029064">
    <property type="entry name" value="Ribosomal_eL30-like_sf"/>
</dbReference>
<dbReference type="InterPro" id="IPR004403">
    <property type="entry name" value="Peptide_chain-rel_eRF1/aRF1"/>
</dbReference>
<evidence type="ECO:0000256" key="6">
    <source>
        <dbReference type="ARBA" id="ARBA00022917"/>
    </source>
</evidence>
<evidence type="ECO:0000313" key="10">
    <source>
        <dbReference type="WBParaSite" id="PDA_v2.g7513.t1"/>
    </source>
</evidence>
<comment type="similarity">
    <text evidence="2">Belongs to the eukaryotic release factor 1 family.</text>
</comment>
<keyword evidence="6" id="KW-0648">Protein biosynthesis</keyword>
<comment type="subcellular location">
    <subcellularLocation>
        <location evidence="1">Cytoplasm</location>
    </subcellularLocation>
</comment>
<protein>
    <recommendedName>
        <fullName evidence="4">Eukaryotic peptide chain release factor subunit 1</fullName>
    </recommendedName>
</protein>
<evidence type="ECO:0000256" key="2">
    <source>
        <dbReference type="ARBA" id="ARBA00005326"/>
    </source>
</evidence>
<evidence type="ECO:0000259" key="7">
    <source>
        <dbReference type="Pfam" id="PF03464"/>
    </source>
</evidence>
<dbReference type="InterPro" id="IPR005141">
    <property type="entry name" value="eRF1_2"/>
</dbReference>
<feature type="domain" description="eRF1" evidence="7">
    <location>
        <begin position="20"/>
        <end position="150"/>
    </location>
</feature>
<sequence length="310" mass="35114">MGKGRDITSPGRALLNDDKKFGFIIIDGNGSLFGILQGNNREILHKFTVDLPNKNGRGGQSALRFARLRIEKRHNYLRKISELAVEFFIFNDKVTVEELVLAGSANFKNELAQSDLFDRRLKSKIIKIVDISYGGENGFKQAIELSTDTLLNVKFIREKNIIDTFFKEIAHDSGKYVFGIQNTLQSLESGAVETLICWENLDITRLKLKNASGKENILVLRPNQISDNNYLIDPDSGSEMELIESMPLIEWLTENYKKFGTKLEIVTDVSQEGTQFVRGFGGIGGILRYRVDLSMIEEDEDNDDTDINEY</sequence>
<keyword evidence="9" id="KW-1185">Reference proteome</keyword>
<dbReference type="GO" id="GO:0003747">
    <property type="term" value="F:translation release factor activity"/>
    <property type="evidence" value="ECO:0007669"/>
    <property type="project" value="InterPro"/>
</dbReference>
<dbReference type="NCBIfam" id="TIGR03676">
    <property type="entry name" value="aRF1_eRF1"/>
    <property type="match status" value="1"/>
</dbReference>
<evidence type="ECO:0000259" key="8">
    <source>
        <dbReference type="Pfam" id="PF03465"/>
    </source>
</evidence>
<evidence type="ECO:0000256" key="5">
    <source>
        <dbReference type="ARBA" id="ARBA00022490"/>
    </source>
</evidence>
<dbReference type="AlphaFoldDB" id="A0A914QU80"/>
<dbReference type="WBParaSite" id="PDA_v2.g7513.t1">
    <property type="protein sequence ID" value="PDA_v2.g7513.t1"/>
    <property type="gene ID" value="PDA_v2.g7513"/>
</dbReference>
<organism evidence="9 10">
    <name type="scientific">Panagrolaimus davidi</name>
    <dbReference type="NCBI Taxonomy" id="227884"/>
    <lineage>
        <taxon>Eukaryota</taxon>
        <taxon>Metazoa</taxon>
        <taxon>Ecdysozoa</taxon>
        <taxon>Nematoda</taxon>
        <taxon>Chromadorea</taxon>
        <taxon>Rhabditida</taxon>
        <taxon>Tylenchina</taxon>
        <taxon>Panagrolaimomorpha</taxon>
        <taxon>Panagrolaimoidea</taxon>
        <taxon>Panagrolaimidae</taxon>
        <taxon>Panagrolaimus</taxon>
    </lineage>
</organism>
<dbReference type="SUPFAM" id="SSF55315">
    <property type="entry name" value="L30e-like"/>
    <property type="match status" value="1"/>
</dbReference>
<dbReference type="PANTHER" id="PTHR10113">
    <property type="entry name" value="PEPTIDE CHAIN RELEASE FACTOR SUBUNIT 1"/>
    <property type="match status" value="1"/>
</dbReference>
<dbReference type="Pfam" id="PF03464">
    <property type="entry name" value="eRF1_2"/>
    <property type="match status" value="1"/>
</dbReference>
<dbReference type="InterPro" id="IPR005142">
    <property type="entry name" value="eRF1_3"/>
</dbReference>
<dbReference type="Pfam" id="PF03465">
    <property type="entry name" value="eRF1_3"/>
    <property type="match status" value="1"/>
</dbReference>
<dbReference type="Gene3D" id="3.30.420.60">
    <property type="entry name" value="eRF1 domain 2"/>
    <property type="match status" value="1"/>
</dbReference>
<keyword evidence="5" id="KW-0963">Cytoplasm</keyword>
<reference evidence="10" key="1">
    <citation type="submission" date="2022-11" db="UniProtKB">
        <authorList>
            <consortium name="WormBaseParasite"/>
        </authorList>
    </citation>
    <scope>IDENTIFICATION</scope>
</reference>
<dbReference type="GO" id="GO:0005737">
    <property type="term" value="C:cytoplasm"/>
    <property type="evidence" value="ECO:0007669"/>
    <property type="project" value="UniProtKB-SubCell"/>
</dbReference>